<dbReference type="InterPro" id="IPR011335">
    <property type="entry name" value="Restrct_endonuc-II-like"/>
</dbReference>
<evidence type="ECO:0000313" key="3">
    <source>
        <dbReference type="Proteomes" id="UP000240739"/>
    </source>
</evidence>
<dbReference type="Pfam" id="PF05685">
    <property type="entry name" value="Uma2"/>
    <property type="match status" value="1"/>
</dbReference>
<sequence>MNRPMRAAPRMTTAEFLALPETPDGSRLELLDGEVLAMNPPSRAHQRVALRVASALLVWTDAATGRGEVLPEIGVDPGSASILVPDIQRFAAGRDLPADARAWPVGDLVVEVRSESTARYDREVKRERYLEAGAREVWLVDPLTAAVVVTRPGEPDALLGPGETLTSPLLPGFSLPLARLRVD</sequence>
<evidence type="ECO:0000259" key="1">
    <source>
        <dbReference type="Pfam" id="PF05685"/>
    </source>
</evidence>
<dbReference type="InterPro" id="IPR008538">
    <property type="entry name" value="Uma2"/>
</dbReference>
<feature type="domain" description="Putative restriction endonuclease" evidence="1">
    <location>
        <begin position="14"/>
        <end position="177"/>
    </location>
</feature>
<dbReference type="Gene3D" id="3.90.1570.10">
    <property type="entry name" value="tt1808, chain A"/>
    <property type="match status" value="1"/>
</dbReference>
<dbReference type="InterPro" id="IPR012296">
    <property type="entry name" value="Nuclease_put_TT1808"/>
</dbReference>
<dbReference type="AlphaFoldDB" id="A0A2T4UIV0"/>
<dbReference type="CDD" id="cd06260">
    <property type="entry name" value="DUF820-like"/>
    <property type="match status" value="1"/>
</dbReference>
<keyword evidence="3" id="KW-1185">Reference proteome</keyword>
<dbReference type="PANTHER" id="PTHR34107">
    <property type="entry name" value="SLL0198 PROTEIN-RELATED"/>
    <property type="match status" value="1"/>
</dbReference>
<keyword evidence="2" id="KW-0378">Hydrolase</keyword>
<reference evidence="2 3" key="1">
    <citation type="submission" date="2018-03" db="EMBL/GenBank/DDBJ databases">
        <title>Aquarubrobacter algicola gen. nov., sp. nov., a novel actinobacterium isolated from shallow eutrophic lake during the end of cyanobacterial harmful algal blooms.</title>
        <authorList>
            <person name="Chun S.J."/>
        </authorList>
    </citation>
    <scope>NUCLEOTIDE SEQUENCE [LARGE SCALE GENOMIC DNA]</scope>
    <source>
        <strain evidence="2 3">Seoho-28</strain>
    </source>
</reference>
<dbReference type="EMBL" id="PYYB01000001">
    <property type="protein sequence ID" value="PTL59135.1"/>
    <property type="molecule type" value="Genomic_DNA"/>
</dbReference>
<name>A0A2T4UIV0_9ACTN</name>
<protein>
    <submittedName>
        <fullName evidence="2">Uma2 family endonuclease</fullName>
    </submittedName>
</protein>
<gene>
    <name evidence="2" type="ORF">C7Y72_05465</name>
</gene>
<proteinExistence type="predicted"/>
<dbReference type="SUPFAM" id="SSF52980">
    <property type="entry name" value="Restriction endonuclease-like"/>
    <property type="match status" value="1"/>
</dbReference>
<organism evidence="2 3">
    <name type="scientific">Paraconexibacter algicola</name>
    <dbReference type="NCBI Taxonomy" id="2133960"/>
    <lineage>
        <taxon>Bacteria</taxon>
        <taxon>Bacillati</taxon>
        <taxon>Actinomycetota</taxon>
        <taxon>Thermoleophilia</taxon>
        <taxon>Solirubrobacterales</taxon>
        <taxon>Paraconexibacteraceae</taxon>
        <taxon>Paraconexibacter</taxon>
    </lineage>
</organism>
<keyword evidence="2" id="KW-0540">Nuclease</keyword>
<dbReference type="Proteomes" id="UP000240739">
    <property type="component" value="Unassembled WGS sequence"/>
</dbReference>
<comment type="caution">
    <text evidence="2">The sequence shown here is derived from an EMBL/GenBank/DDBJ whole genome shotgun (WGS) entry which is preliminary data.</text>
</comment>
<dbReference type="PANTHER" id="PTHR34107:SF4">
    <property type="entry name" value="SLL1222 PROTEIN"/>
    <property type="match status" value="1"/>
</dbReference>
<dbReference type="GO" id="GO:0004519">
    <property type="term" value="F:endonuclease activity"/>
    <property type="evidence" value="ECO:0007669"/>
    <property type="project" value="UniProtKB-KW"/>
</dbReference>
<keyword evidence="2" id="KW-0255">Endonuclease</keyword>
<evidence type="ECO:0000313" key="2">
    <source>
        <dbReference type="EMBL" id="PTL59135.1"/>
    </source>
</evidence>
<accession>A0A2T4UIV0</accession>